<reference evidence="13 14" key="1">
    <citation type="submission" date="2019-03" db="EMBL/GenBank/DDBJ databases">
        <title>Genome sequence of Lentibacillus salicampi ATCC BAA-719.</title>
        <authorList>
            <person name="Maclea K.S."/>
            <person name="Simoes Junior M."/>
        </authorList>
    </citation>
    <scope>NUCLEOTIDE SEQUENCE [LARGE SCALE GENOMIC DNA]</scope>
    <source>
        <strain evidence="13 14">ATCC BAA-719</strain>
    </source>
</reference>
<dbReference type="Proteomes" id="UP000298484">
    <property type="component" value="Unassembled WGS sequence"/>
</dbReference>
<dbReference type="NCBIfam" id="TIGR01513">
    <property type="entry name" value="NAPRTase_put"/>
    <property type="match status" value="1"/>
</dbReference>
<proteinExistence type="inferred from homology"/>
<keyword evidence="5 9" id="KW-0436">Ligase</keyword>
<name>A0A4Y9AG16_9BACI</name>
<feature type="domain" description="Nicotinate/nicotinamide phosphoribosyltransferase" evidence="10">
    <location>
        <begin position="154"/>
        <end position="325"/>
    </location>
</feature>
<dbReference type="AlphaFoldDB" id="A0A4Y9AG16"/>
<evidence type="ECO:0000256" key="9">
    <source>
        <dbReference type="RuleBase" id="RU365100"/>
    </source>
</evidence>
<accession>A0A4Y9AG16</accession>
<dbReference type="InterPro" id="IPR006405">
    <property type="entry name" value="Nic_PRibTrfase_pncB"/>
</dbReference>
<feature type="domain" description="Nicotinate phosphoribosyltransferase C-terminal" evidence="12">
    <location>
        <begin position="361"/>
        <end position="469"/>
    </location>
</feature>
<comment type="function">
    <text evidence="9">Catalyzes the first step in the biosynthesis of NAD from nicotinic acid, the ATP-dependent synthesis of beta-nicotinate D-ribonucleotide from nicotinate and 5-phospho-D-ribose 1-phosphate.</text>
</comment>
<dbReference type="Gene3D" id="3.20.20.70">
    <property type="entry name" value="Aldolase class I"/>
    <property type="match status" value="1"/>
</dbReference>
<evidence type="ECO:0000313" key="14">
    <source>
        <dbReference type="Proteomes" id="UP000298484"/>
    </source>
</evidence>
<dbReference type="Pfam" id="PF17767">
    <property type="entry name" value="NAPRTase_N"/>
    <property type="match status" value="1"/>
</dbReference>
<dbReference type="Pfam" id="PF04095">
    <property type="entry name" value="NAPRTase"/>
    <property type="match status" value="1"/>
</dbReference>
<dbReference type="GO" id="GO:0005829">
    <property type="term" value="C:cytosol"/>
    <property type="evidence" value="ECO:0007669"/>
    <property type="project" value="TreeGrafter"/>
</dbReference>
<dbReference type="PIRSF" id="PIRSF000484">
    <property type="entry name" value="NAPRT"/>
    <property type="match status" value="1"/>
</dbReference>
<evidence type="ECO:0000259" key="11">
    <source>
        <dbReference type="Pfam" id="PF17767"/>
    </source>
</evidence>
<keyword evidence="13" id="KW-0328">Glycosyltransferase</keyword>
<keyword evidence="14" id="KW-1185">Reference proteome</keyword>
<comment type="catalytic activity">
    <reaction evidence="8 9">
        <text>5-phospho-alpha-D-ribose 1-diphosphate + nicotinate + ATP + H2O = nicotinate beta-D-ribonucleotide + ADP + phosphate + diphosphate</text>
        <dbReference type="Rhea" id="RHEA:36163"/>
        <dbReference type="ChEBI" id="CHEBI:15377"/>
        <dbReference type="ChEBI" id="CHEBI:30616"/>
        <dbReference type="ChEBI" id="CHEBI:32544"/>
        <dbReference type="ChEBI" id="CHEBI:33019"/>
        <dbReference type="ChEBI" id="CHEBI:43474"/>
        <dbReference type="ChEBI" id="CHEBI:57502"/>
        <dbReference type="ChEBI" id="CHEBI:58017"/>
        <dbReference type="ChEBI" id="CHEBI:456216"/>
        <dbReference type="EC" id="6.3.4.21"/>
    </reaction>
</comment>
<dbReference type="NCBIfam" id="NF006695">
    <property type="entry name" value="PRK09243.1-2"/>
    <property type="match status" value="1"/>
</dbReference>
<dbReference type="SUPFAM" id="SSF51690">
    <property type="entry name" value="Nicotinate/Quinolinate PRTase C-terminal domain-like"/>
    <property type="match status" value="1"/>
</dbReference>
<comment type="PTM">
    <text evidence="9">Transiently phosphorylated on a His residue during the reaction cycle. Phosphorylation strongly increases the affinity for substrates and increases the rate of nicotinate D-ribonucleotide production. Dephosphorylation regenerates the low-affinity form of the enzyme, leading to product release.</text>
</comment>
<protein>
    <recommendedName>
        <fullName evidence="3 9">Nicotinate phosphoribosyltransferase</fullName>
        <ecNumber evidence="3 9">6.3.4.21</ecNumber>
    </recommendedName>
</protein>
<evidence type="ECO:0000256" key="6">
    <source>
        <dbReference type="ARBA" id="ARBA00022642"/>
    </source>
</evidence>
<dbReference type="GO" id="GO:0004516">
    <property type="term" value="F:nicotinate phosphoribosyltransferase activity"/>
    <property type="evidence" value="ECO:0007669"/>
    <property type="project" value="UniProtKB-UniRule"/>
</dbReference>
<dbReference type="FunFam" id="3.20.20.70:FF:000076">
    <property type="entry name" value="Nicotinate phosphoribosyltransferase"/>
    <property type="match status" value="1"/>
</dbReference>
<evidence type="ECO:0000256" key="7">
    <source>
        <dbReference type="ARBA" id="ARBA00022679"/>
    </source>
</evidence>
<evidence type="ECO:0000256" key="1">
    <source>
        <dbReference type="ARBA" id="ARBA00004952"/>
    </source>
</evidence>
<dbReference type="GO" id="GO:0034355">
    <property type="term" value="P:NAD+ biosynthetic process via the salvage pathway"/>
    <property type="evidence" value="ECO:0007669"/>
    <property type="project" value="TreeGrafter"/>
</dbReference>
<dbReference type="InterPro" id="IPR036068">
    <property type="entry name" value="Nicotinate_pribotase-like_C"/>
</dbReference>
<dbReference type="NCBIfam" id="NF006694">
    <property type="entry name" value="PRK09243.1-1"/>
    <property type="match status" value="1"/>
</dbReference>
<keyword evidence="6 9" id="KW-0662">Pyridine nucleotide biosynthesis</keyword>
<evidence type="ECO:0000256" key="3">
    <source>
        <dbReference type="ARBA" id="ARBA00013236"/>
    </source>
</evidence>
<dbReference type="InterPro" id="IPR013785">
    <property type="entry name" value="Aldolase_TIM"/>
</dbReference>
<dbReference type="InterPro" id="IPR041525">
    <property type="entry name" value="N/Namide_PRibTrfase"/>
</dbReference>
<evidence type="ECO:0000259" key="10">
    <source>
        <dbReference type="Pfam" id="PF04095"/>
    </source>
</evidence>
<dbReference type="Gene3D" id="3.20.140.10">
    <property type="entry name" value="nicotinate phosphoribosyltransferase"/>
    <property type="match status" value="1"/>
</dbReference>
<dbReference type="InterPro" id="IPR007229">
    <property type="entry name" value="Nic_PRibTrfase-Fam"/>
</dbReference>
<sequence length="479" mass="55092">MDYENLTLHTDKYQINMMYAHWKNNSHNRRAIFDAYIRKNPFRNGYTVFAGLERIVHYINSLHFTKEDIDYLKQQEENYEEAFLDELRAFSFTGNIYAMREGEIVFPNEPLIRVEARIFEAQLIETAILNFMNYQSLIATKASRIKQVANDDTLVEFGSRRAQEADAAVWGARSAYIAGFHATSNMRAGKLFNIPSKGTHAHSWIQDHDTEEEAFMNFATALPDQSILLVDTYDTLKSGIPNAIKTGKMLESQGKKLKAIRLDSGDLARLSIEGRQMLDEADMDYVEIMASNDLDEEVIMHLKLQGAKITSWGVGTKLITGARKPSLGGVYKLVAREDAEGMIPVIKLSDDIAKVTTPGPKKVYRIINRKTNKSEGDYVALDSETVDDKPLKMFDPLFPQKFKYVNDYEAHDLLQPIFVNGEQVYPLPSLEEIHCYHKEQLSYIWEETLRLLNPQTYYVDLSYDLWKMKQDMIEKHSME</sequence>
<evidence type="ECO:0000256" key="5">
    <source>
        <dbReference type="ARBA" id="ARBA00022598"/>
    </source>
</evidence>
<comment type="similarity">
    <text evidence="2 9">Belongs to the NAPRTase family.</text>
</comment>
<dbReference type="EMBL" id="SRHY01000007">
    <property type="protein sequence ID" value="TFJ93331.1"/>
    <property type="molecule type" value="Genomic_DNA"/>
</dbReference>
<organism evidence="13 14">
    <name type="scientific">Lentibacillus salicampi</name>
    <dbReference type="NCBI Taxonomy" id="175306"/>
    <lineage>
        <taxon>Bacteria</taxon>
        <taxon>Bacillati</taxon>
        <taxon>Bacillota</taxon>
        <taxon>Bacilli</taxon>
        <taxon>Bacillales</taxon>
        <taxon>Bacillaceae</taxon>
        <taxon>Lentibacillus</taxon>
    </lineage>
</organism>
<dbReference type="RefSeq" id="WP_135109595.1">
    <property type="nucleotide sequence ID" value="NZ_SRHY01000007.1"/>
</dbReference>
<dbReference type="Pfam" id="PF17956">
    <property type="entry name" value="NAPRTase_C"/>
    <property type="match status" value="1"/>
</dbReference>
<evidence type="ECO:0000256" key="8">
    <source>
        <dbReference type="ARBA" id="ARBA00048668"/>
    </source>
</evidence>
<dbReference type="CDD" id="cd01570">
    <property type="entry name" value="NAPRTase_A"/>
    <property type="match status" value="1"/>
</dbReference>
<dbReference type="NCBIfam" id="NF009131">
    <property type="entry name" value="PRK12484.1"/>
    <property type="match status" value="1"/>
</dbReference>
<dbReference type="InterPro" id="IPR041619">
    <property type="entry name" value="NAPRTase_C"/>
</dbReference>
<dbReference type="OrthoDB" id="9770610at2"/>
<evidence type="ECO:0000256" key="4">
    <source>
        <dbReference type="ARBA" id="ARBA00022553"/>
    </source>
</evidence>
<dbReference type="SUPFAM" id="SSF54675">
    <property type="entry name" value="Nicotinate/Quinolinate PRTase N-terminal domain-like"/>
    <property type="match status" value="1"/>
</dbReference>
<evidence type="ECO:0000313" key="13">
    <source>
        <dbReference type="EMBL" id="TFJ93331.1"/>
    </source>
</evidence>
<dbReference type="PANTHER" id="PTHR11098">
    <property type="entry name" value="NICOTINATE PHOSPHORIBOSYLTRANSFERASE"/>
    <property type="match status" value="1"/>
</dbReference>
<keyword evidence="7 9" id="KW-0808">Transferase</keyword>
<comment type="pathway">
    <text evidence="1 9">Cofactor biosynthesis; NAD(+) biosynthesis; nicotinate D-ribonucleotide from nicotinate: step 1/1.</text>
</comment>
<evidence type="ECO:0000259" key="12">
    <source>
        <dbReference type="Pfam" id="PF17956"/>
    </source>
</evidence>
<dbReference type="EC" id="6.3.4.21" evidence="3 9"/>
<evidence type="ECO:0000256" key="2">
    <source>
        <dbReference type="ARBA" id="ARBA00010897"/>
    </source>
</evidence>
<dbReference type="GO" id="GO:0047280">
    <property type="term" value="F:nicotinamide phosphoribosyltransferase activity"/>
    <property type="evidence" value="ECO:0007669"/>
    <property type="project" value="UniProtKB-ARBA"/>
</dbReference>
<gene>
    <name evidence="13" type="ORF">E4U82_07540</name>
</gene>
<keyword evidence="4" id="KW-0597">Phosphoprotein</keyword>
<dbReference type="InterPro" id="IPR040727">
    <property type="entry name" value="NAPRTase_N"/>
</dbReference>
<dbReference type="PANTHER" id="PTHR11098:SF1">
    <property type="entry name" value="NICOTINATE PHOSPHORIBOSYLTRANSFERASE"/>
    <property type="match status" value="1"/>
</dbReference>
<comment type="caution">
    <text evidence="13">The sequence shown here is derived from an EMBL/GenBank/DDBJ whole genome shotgun (WGS) entry which is preliminary data.</text>
</comment>
<feature type="domain" description="Nicotinate phosphoribosyltransferase N-terminal" evidence="11">
    <location>
        <begin position="8"/>
        <end position="133"/>
    </location>
</feature>
<dbReference type="UniPathway" id="UPA00253">
    <property type="reaction ID" value="UER00457"/>
</dbReference>